<dbReference type="Pfam" id="PF00034">
    <property type="entry name" value="Cytochrom_C"/>
    <property type="match status" value="1"/>
</dbReference>
<dbReference type="OrthoDB" id="9779283at2"/>
<name>A0A2V2LFG3_9RHOB</name>
<reference evidence="7 8" key="1">
    <citation type="submission" date="2018-05" db="EMBL/GenBank/DDBJ databases">
        <title>Rhodobacteraceae gen. nov., sp. nov. isolated from sea water.</title>
        <authorList>
            <person name="Ren Y."/>
        </authorList>
    </citation>
    <scope>NUCLEOTIDE SEQUENCE [LARGE SCALE GENOMIC DNA]</scope>
    <source>
        <strain evidence="7 8">TG-679</strain>
    </source>
</reference>
<feature type="domain" description="Cytochrome c" evidence="6">
    <location>
        <begin position="64"/>
        <end position="152"/>
    </location>
</feature>
<feature type="chain" id="PRO_5015927900" evidence="5">
    <location>
        <begin position="24"/>
        <end position="226"/>
    </location>
</feature>
<evidence type="ECO:0000256" key="3">
    <source>
        <dbReference type="ARBA" id="ARBA00023004"/>
    </source>
</evidence>
<dbReference type="GO" id="GO:0020037">
    <property type="term" value="F:heme binding"/>
    <property type="evidence" value="ECO:0007669"/>
    <property type="project" value="InterPro"/>
</dbReference>
<dbReference type="GO" id="GO:0046872">
    <property type="term" value="F:metal ion binding"/>
    <property type="evidence" value="ECO:0007669"/>
    <property type="project" value="UniProtKB-KW"/>
</dbReference>
<sequence>MSRFPDAAAALLAAALIAPAAFADEPAQGRDGGFGLGREASPEEVALWDIDVRPDGKGLPEGSGSVEDGEEVWSYNCAHCHGDFAEGIDRWPVLAGGEGTLANDRPVKTIGSYWPYLSTVYDYVNRAMPFGYSQSLSPDDIYAITAYLLYSNYLVEDDFVLTHENFAEIEMPNAPNFFMDDRAETEVPQFSAEPCMSDCKDSVEITARAVVLDVTPEDGEAGGGID</sequence>
<proteinExistence type="predicted"/>
<evidence type="ECO:0000256" key="1">
    <source>
        <dbReference type="ARBA" id="ARBA00022617"/>
    </source>
</evidence>
<evidence type="ECO:0000313" key="7">
    <source>
        <dbReference type="EMBL" id="PWR02244.1"/>
    </source>
</evidence>
<comment type="caution">
    <text evidence="7">The sequence shown here is derived from an EMBL/GenBank/DDBJ whole genome shotgun (WGS) entry which is preliminary data.</text>
</comment>
<evidence type="ECO:0000256" key="2">
    <source>
        <dbReference type="ARBA" id="ARBA00022723"/>
    </source>
</evidence>
<dbReference type="AlphaFoldDB" id="A0A2V2LFG3"/>
<evidence type="ECO:0000256" key="4">
    <source>
        <dbReference type="PROSITE-ProRule" id="PRU00433"/>
    </source>
</evidence>
<dbReference type="InterPro" id="IPR009056">
    <property type="entry name" value="Cyt_c-like_dom"/>
</dbReference>
<dbReference type="PANTHER" id="PTHR35008">
    <property type="entry name" value="BLL4482 PROTEIN-RELATED"/>
    <property type="match status" value="1"/>
</dbReference>
<dbReference type="Gene3D" id="1.10.760.10">
    <property type="entry name" value="Cytochrome c-like domain"/>
    <property type="match status" value="1"/>
</dbReference>
<evidence type="ECO:0000259" key="6">
    <source>
        <dbReference type="PROSITE" id="PS51007"/>
    </source>
</evidence>
<keyword evidence="2 4" id="KW-0479">Metal-binding</keyword>
<keyword evidence="3 4" id="KW-0408">Iron</keyword>
<dbReference type="InterPro" id="IPR036909">
    <property type="entry name" value="Cyt_c-like_dom_sf"/>
</dbReference>
<keyword evidence="5" id="KW-0732">Signal</keyword>
<dbReference type="GO" id="GO:0009055">
    <property type="term" value="F:electron transfer activity"/>
    <property type="evidence" value="ECO:0007669"/>
    <property type="project" value="InterPro"/>
</dbReference>
<gene>
    <name evidence="7" type="ORF">DKT77_11825</name>
</gene>
<dbReference type="PROSITE" id="PS51007">
    <property type="entry name" value="CYTC"/>
    <property type="match status" value="1"/>
</dbReference>
<dbReference type="Proteomes" id="UP000245680">
    <property type="component" value="Unassembled WGS sequence"/>
</dbReference>
<dbReference type="RefSeq" id="WP_109811912.1">
    <property type="nucleotide sequence ID" value="NZ_QGKU01000038.1"/>
</dbReference>
<evidence type="ECO:0000313" key="8">
    <source>
        <dbReference type="Proteomes" id="UP000245680"/>
    </source>
</evidence>
<accession>A0A2V2LFG3</accession>
<evidence type="ECO:0000256" key="5">
    <source>
        <dbReference type="SAM" id="SignalP"/>
    </source>
</evidence>
<dbReference type="SUPFAM" id="SSF46626">
    <property type="entry name" value="Cytochrome c"/>
    <property type="match status" value="1"/>
</dbReference>
<organism evidence="7 8">
    <name type="scientific">Meridianimarinicoccus roseus</name>
    <dbReference type="NCBI Taxonomy" id="2072018"/>
    <lineage>
        <taxon>Bacteria</taxon>
        <taxon>Pseudomonadati</taxon>
        <taxon>Pseudomonadota</taxon>
        <taxon>Alphaproteobacteria</taxon>
        <taxon>Rhodobacterales</taxon>
        <taxon>Paracoccaceae</taxon>
        <taxon>Meridianimarinicoccus</taxon>
    </lineage>
</organism>
<keyword evidence="8" id="KW-1185">Reference proteome</keyword>
<protein>
    <submittedName>
        <fullName evidence="7">Cytochrome C</fullName>
    </submittedName>
</protein>
<feature type="signal peptide" evidence="5">
    <location>
        <begin position="1"/>
        <end position="23"/>
    </location>
</feature>
<keyword evidence="1 4" id="KW-0349">Heme</keyword>
<dbReference type="EMBL" id="QGKU01000038">
    <property type="protein sequence ID" value="PWR02244.1"/>
    <property type="molecule type" value="Genomic_DNA"/>
</dbReference>
<dbReference type="PANTHER" id="PTHR35008:SF8">
    <property type="entry name" value="ALCOHOL DEHYDROGENASE CYTOCHROME C SUBUNIT"/>
    <property type="match status" value="1"/>
</dbReference>
<dbReference type="InterPro" id="IPR051459">
    <property type="entry name" value="Cytochrome_c-type_DH"/>
</dbReference>